<dbReference type="SMART" id="SM00184">
    <property type="entry name" value="RING"/>
    <property type="match status" value="1"/>
</dbReference>
<dbReference type="AlphaFoldDB" id="A0A2V0NZ94"/>
<dbReference type="InterPro" id="IPR013083">
    <property type="entry name" value="Znf_RING/FYVE/PHD"/>
</dbReference>
<dbReference type="PROSITE" id="PS50297">
    <property type="entry name" value="ANK_REP_REGION"/>
    <property type="match status" value="1"/>
</dbReference>
<evidence type="ECO:0000313" key="11">
    <source>
        <dbReference type="Proteomes" id="UP000247498"/>
    </source>
</evidence>
<evidence type="ECO:0000256" key="1">
    <source>
        <dbReference type="ARBA" id="ARBA00022723"/>
    </source>
</evidence>
<gene>
    <name evidence="10" type="ORF">Rsub_05772</name>
</gene>
<keyword evidence="5 6" id="KW-0040">ANK repeat</keyword>
<dbReference type="OrthoDB" id="9228845at2759"/>
<evidence type="ECO:0000256" key="2">
    <source>
        <dbReference type="ARBA" id="ARBA00022737"/>
    </source>
</evidence>
<dbReference type="PANTHER" id="PTHR24198:SF165">
    <property type="entry name" value="ANKYRIN REPEAT-CONTAINING PROTEIN-RELATED"/>
    <property type="match status" value="1"/>
</dbReference>
<evidence type="ECO:0000256" key="6">
    <source>
        <dbReference type="PROSITE-ProRule" id="PRU00023"/>
    </source>
</evidence>
<name>A0A2V0NZ94_9CHLO</name>
<keyword evidence="11" id="KW-1185">Reference proteome</keyword>
<dbReference type="PROSITE" id="PS00518">
    <property type="entry name" value="ZF_RING_1"/>
    <property type="match status" value="1"/>
</dbReference>
<keyword evidence="3 7" id="KW-0863">Zinc-finger</keyword>
<dbReference type="Proteomes" id="UP000247498">
    <property type="component" value="Unassembled WGS sequence"/>
</dbReference>
<evidence type="ECO:0000259" key="9">
    <source>
        <dbReference type="PROSITE" id="PS50089"/>
    </source>
</evidence>
<sequence>MGAALSAEPGPRAEGRAPKGAHARRRGGDGALHAAAREGTAAALAAALSALPEGAPRAAAANAADRRGRTPLHAAAKRGRAGCVRALLAAGADPLAVDGDGCTCLHLAALRRLPQTISQILDLVSASDPAAARRLVDARTASGLTALSYAAWTSSEPCARALLERGAGFDAAAAANAQPQDAHALLPLGSGPLHIAAIRGDARVAGAILERYAIALARTPRGARPPPDPRCAANARGHTPADVARAHGAAAALVAALKPGLPVGRVVDVASLLRNTGPRPLKELAAAAWRAHLLSALNAARAATAGAAPAAAGPLSAGAVCAAAEAVACFVARAGGGASPDGAAPPGLSRACSDASSATCWLPLSGPPSGGPSSGGPTSADSFSALGGGGGGCAALCVLRQSSLASSCSADAELSIASCGAPRCLGGAPGPAWGGPGYHRYPPGPAGGGVGGAAGWPGCLDSDDDDSGSEGGGDCGVCFEPLRRAPSVRLRGCGHALCGGCARGVVCGGGDCAKAAGTACPTCPFCRARIAGFEPA</sequence>
<evidence type="ECO:0000313" key="10">
    <source>
        <dbReference type="EMBL" id="GBF92936.1"/>
    </source>
</evidence>
<dbReference type="PROSITE" id="PS50088">
    <property type="entry name" value="ANK_REPEAT"/>
    <property type="match status" value="2"/>
</dbReference>
<dbReference type="InterPro" id="IPR002110">
    <property type="entry name" value="Ankyrin_rpt"/>
</dbReference>
<keyword evidence="1" id="KW-0479">Metal-binding</keyword>
<feature type="repeat" description="ANK" evidence="6">
    <location>
        <begin position="67"/>
        <end position="99"/>
    </location>
</feature>
<dbReference type="PANTHER" id="PTHR24198">
    <property type="entry name" value="ANKYRIN REPEAT AND PROTEIN KINASE DOMAIN-CONTAINING PROTEIN"/>
    <property type="match status" value="1"/>
</dbReference>
<comment type="caution">
    <text evidence="10">The sequence shown here is derived from an EMBL/GenBank/DDBJ whole genome shotgun (WGS) entry which is preliminary data.</text>
</comment>
<dbReference type="PROSITE" id="PS50089">
    <property type="entry name" value="ZF_RING_2"/>
    <property type="match status" value="1"/>
</dbReference>
<dbReference type="InterPro" id="IPR036770">
    <property type="entry name" value="Ankyrin_rpt-contain_sf"/>
</dbReference>
<proteinExistence type="predicted"/>
<protein>
    <recommendedName>
        <fullName evidence="9">RING-type domain-containing protein</fullName>
    </recommendedName>
</protein>
<reference evidence="10 11" key="1">
    <citation type="journal article" date="2018" name="Sci. Rep.">
        <title>Raphidocelis subcapitata (=Pseudokirchneriella subcapitata) provides an insight into genome evolution and environmental adaptations in the Sphaeropleales.</title>
        <authorList>
            <person name="Suzuki S."/>
            <person name="Yamaguchi H."/>
            <person name="Nakajima N."/>
            <person name="Kawachi M."/>
        </authorList>
    </citation>
    <scope>NUCLEOTIDE SEQUENCE [LARGE SCALE GENOMIC DNA]</scope>
    <source>
        <strain evidence="10 11">NIES-35</strain>
    </source>
</reference>
<dbReference type="Pfam" id="PF13857">
    <property type="entry name" value="Ank_5"/>
    <property type="match status" value="1"/>
</dbReference>
<dbReference type="EMBL" id="BDRX01000036">
    <property type="protein sequence ID" value="GBF92936.1"/>
    <property type="molecule type" value="Genomic_DNA"/>
</dbReference>
<organism evidence="10 11">
    <name type="scientific">Raphidocelis subcapitata</name>
    <dbReference type="NCBI Taxonomy" id="307507"/>
    <lineage>
        <taxon>Eukaryota</taxon>
        <taxon>Viridiplantae</taxon>
        <taxon>Chlorophyta</taxon>
        <taxon>core chlorophytes</taxon>
        <taxon>Chlorophyceae</taxon>
        <taxon>CS clade</taxon>
        <taxon>Sphaeropleales</taxon>
        <taxon>Selenastraceae</taxon>
        <taxon>Raphidocelis</taxon>
    </lineage>
</organism>
<dbReference type="SUPFAM" id="SSF57850">
    <property type="entry name" value="RING/U-box"/>
    <property type="match status" value="1"/>
</dbReference>
<keyword evidence="4" id="KW-0862">Zinc</keyword>
<evidence type="ECO:0000256" key="8">
    <source>
        <dbReference type="SAM" id="MobiDB-lite"/>
    </source>
</evidence>
<dbReference type="Gene3D" id="1.25.40.20">
    <property type="entry name" value="Ankyrin repeat-containing domain"/>
    <property type="match status" value="1"/>
</dbReference>
<accession>A0A2V0NZ94</accession>
<dbReference type="STRING" id="307507.A0A2V0NZ94"/>
<feature type="domain" description="RING-type" evidence="9">
    <location>
        <begin position="475"/>
        <end position="527"/>
    </location>
</feature>
<evidence type="ECO:0000256" key="7">
    <source>
        <dbReference type="PROSITE-ProRule" id="PRU00175"/>
    </source>
</evidence>
<feature type="region of interest" description="Disordered" evidence="8">
    <location>
        <begin position="1"/>
        <end position="32"/>
    </location>
</feature>
<dbReference type="SUPFAM" id="SSF48403">
    <property type="entry name" value="Ankyrin repeat"/>
    <property type="match status" value="1"/>
</dbReference>
<dbReference type="InterPro" id="IPR017907">
    <property type="entry name" value="Znf_RING_CS"/>
</dbReference>
<dbReference type="InterPro" id="IPR001841">
    <property type="entry name" value="Znf_RING"/>
</dbReference>
<evidence type="ECO:0000256" key="3">
    <source>
        <dbReference type="ARBA" id="ARBA00022771"/>
    </source>
</evidence>
<dbReference type="InParanoid" id="A0A2V0NZ94"/>
<dbReference type="Gene3D" id="3.30.40.10">
    <property type="entry name" value="Zinc/RING finger domain, C3HC4 (zinc finger)"/>
    <property type="match status" value="1"/>
</dbReference>
<keyword evidence="2" id="KW-0677">Repeat</keyword>
<evidence type="ECO:0000256" key="4">
    <source>
        <dbReference type="ARBA" id="ARBA00022833"/>
    </source>
</evidence>
<dbReference type="GO" id="GO:0008270">
    <property type="term" value="F:zinc ion binding"/>
    <property type="evidence" value="ECO:0007669"/>
    <property type="project" value="UniProtKB-KW"/>
</dbReference>
<evidence type="ECO:0000256" key="5">
    <source>
        <dbReference type="ARBA" id="ARBA00023043"/>
    </source>
</evidence>
<feature type="repeat" description="ANK" evidence="6">
    <location>
        <begin position="142"/>
        <end position="174"/>
    </location>
</feature>
<dbReference type="SMART" id="SM00248">
    <property type="entry name" value="ANK"/>
    <property type="match status" value="5"/>
</dbReference>